<dbReference type="Pfam" id="PF08700">
    <property type="entry name" value="VPS51_Exo84_N"/>
    <property type="match status" value="1"/>
</dbReference>
<dbReference type="PANTHER" id="PTHR21426:SF12">
    <property type="entry name" value="EXOCYST COMPLEX COMPONENT 8"/>
    <property type="match status" value="1"/>
</dbReference>
<evidence type="ECO:0000256" key="8">
    <source>
        <dbReference type="ARBA" id="ARBA00023329"/>
    </source>
</evidence>
<feature type="region of interest" description="Disordered" evidence="12">
    <location>
        <begin position="103"/>
        <end position="122"/>
    </location>
</feature>
<keyword evidence="4" id="KW-0813">Transport</keyword>
<keyword evidence="6" id="KW-0653">Protein transport</keyword>
<dbReference type="InterPro" id="IPR033961">
    <property type="entry name" value="Exo84"/>
</dbReference>
<dbReference type="Gene3D" id="2.30.29.30">
    <property type="entry name" value="Pleckstrin-homology domain (PH domain)/Phosphotyrosine-binding domain (PTB)"/>
    <property type="match status" value="1"/>
</dbReference>
<dbReference type="InterPro" id="IPR042560">
    <property type="entry name" value="Exo84_C_2"/>
</dbReference>
<keyword evidence="8" id="KW-0968">Cytoplasmic vesicle</keyword>
<evidence type="ECO:0000256" key="3">
    <source>
        <dbReference type="ARBA" id="ARBA00021269"/>
    </source>
</evidence>
<dbReference type="InterPro" id="IPR032403">
    <property type="entry name" value="Exo84_C"/>
</dbReference>
<feature type="compositionally biased region" description="Polar residues" evidence="12">
    <location>
        <begin position="27"/>
        <end position="36"/>
    </location>
</feature>
<evidence type="ECO:0000256" key="4">
    <source>
        <dbReference type="ARBA" id="ARBA00022448"/>
    </source>
</evidence>
<evidence type="ECO:0000313" key="15">
    <source>
        <dbReference type="Proteomes" id="UP000324022"/>
    </source>
</evidence>
<dbReference type="Pfam" id="PF16528">
    <property type="entry name" value="Exo84_C"/>
    <property type="match status" value="1"/>
</dbReference>
<comment type="subcellular location">
    <subcellularLocation>
        <location evidence="1">Cytoplasmic vesicle</location>
        <location evidence="1">Secretory vesicle</location>
    </subcellularLocation>
</comment>
<dbReference type="Proteomes" id="UP000324022">
    <property type="component" value="Unassembled WGS sequence"/>
</dbReference>
<evidence type="ECO:0000256" key="2">
    <source>
        <dbReference type="ARBA" id="ARBA00007210"/>
    </source>
</evidence>
<feature type="region of interest" description="Disordered" evidence="12">
    <location>
        <begin position="129"/>
        <end position="161"/>
    </location>
</feature>
<feature type="region of interest" description="Disordered" evidence="12">
    <location>
        <begin position="480"/>
        <end position="515"/>
    </location>
</feature>
<feature type="region of interest" description="Disordered" evidence="12">
    <location>
        <begin position="787"/>
        <end position="821"/>
    </location>
</feature>
<dbReference type="PANTHER" id="PTHR21426">
    <property type="entry name" value="EXOCYST COMPLEX COMPONENT 8"/>
    <property type="match status" value="1"/>
</dbReference>
<sequence>MSRSLRTRPMTLYAQDGQQPVIPPVPTASSSAYPSNHASYSQQQQQQQQHGSSYHAHQSNTNAVSSSSSSGGNTSRVLKKSKKKASEVGSNLKKRLSMRYAEPTQLGPGGFSAIPAVPSLPPMPQIHIDDRPHHDNHHDDRRYLPAIGESSHDAPYDPDENELQAMRNSSETTRTRTDIFQTDPAVDLQLLSQSDFDPQAYLRAKLSHHSESSLRTFKSSLAAAKEAANDDLKRQVFKNYSEFITISKEIATLENDMLELKELLSEWKLLPQALELDDSATASSFSDFSRAKSSGKPNRNSTIDLQQIYRAQITSLWEGIEGSQKFLPYIPGRHLIAEASSFTELNAATYKPQQSVALFLLDDLLLIATRRKRQMSSKVRLVAERCFSLAEIVVIDLKDGGDLTNAIKIKRARESYVYRTDRAEDKRALLNAFRRVAEELAKKRRNESEYGAAAQARKRESTLLSSPPIARHQFEALHLSSAPSTSSSRQQYDGGLLTPIGEDGPSDTSAGGLMAAAAASASAERKDPGRWNNDFADELSVCIALREWDQAVTLIEKGRAVLSTYSSSDASSLDLSAKLTARTADLIAAISSDFTRQHLKKSSVIRNASFLLRLDHGEKARQLFLDARTDLLKRRTRQIKFEGDTGLYISELGLVHFTLIKNTSEWYMAAFKDGRMASGFVQWAWERVEEYAELFRRQVYGVEEEAREGEEGSVSEVKEISLRLAGQLKEVGLDFSFLLEQLLEAEPGVMSGPQVQLAVSADRSEDTNQAEGAGMVIPKLVLTRSSRIGMEGEQSSRERQKARGEVTSAQELRRQSVMHLS</sequence>
<evidence type="ECO:0000256" key="6">
    <source>
        <dbReference type="ARBA" id="ARBA00022927"/>
    </source>
</evidence>
<feature type="domain" description="Exocyst component Exo84 C-terminal" evidence="13">
    <location>
        <begin position="530"/>
        <end position="735"/>
    </location>
</feature>
<evidence type="ECO:0000256" key="5">
    <source>
        <dbReference type="ARBA" id="ARBA00022483"/>
    </source>
</evidence>
<dbReference type="Pfam" id="PF25345">
    <property type="entry name" value="PH_EXO84"/>
    <property type="match status" value="1"/>
</dbReference>
<dbReference type="EMBL" id="OOIN01000020">
    <property type="protein sequence ID" value="SPO27997.1"/>
    <property type="molecule type" value="Genomic_DNA"/>
</dbReference>
<dbReference type="SUPFAM" id="SSF74788">
    <property type="entry name" value="Cullin repeat-like"/>
    <property type="match status" value="1"/>
</dbReference>
<feature type="region of interest" description="Disordered" evidence="12">
    <location>
        <begin position="1"/>
        <end position="91"/>
    </location>
</feature>
<keyword evidence="5" id="KW-0268">Exocytosis</keyword>
<feature type="compositionally biased region" description="Basic and acidic residues" evidence="12">
    <location>
        <begin position="129"/>
        <end position="143"/>
    </location>
</feature>
<dbReference type="GO" id="GO:0000145">
    <property type="term" value="C:exocyst"/>
    <property type="evidence" value="ECO:0007669"/>
    <property type="project" value="InterPro"/>
</dbReference>
<evidence type="ECO:0000256" key="1">
    <source>
        <dbReference type="ARBA" id="ARBA00004398"/>
    </source>
</evidence>
<feature type="compositionally biased region" description="Low complexity" evidence="12">
    <location>
        <begin position="37"/>
        <end position="75"/>
    </location>
</feature>
<dbReference type="OrthoDB" id="642193at2759"/>
<dbReference type="GO" id="GO:0015031">
    <property type="term" value="P:protein transport"/>
    <property type="evidence" value="ECO:0007669"/>
    <property type="project" value="UniProtKB-KW"/>
</dbReference>
<evidence type="ECO:0000256" key="7">
    <source>
        <dbReference type="ARBA" id="ARBA00023054"/>
    </source>
</evidence>
<proteinExistence type="inferred from homology"/>
<dbReference type="InterPro" id="IPR016159">
    <property type="entry name" value="Cullin_repeat-like_dom_sf"/>
</dbReference>
<evidence type="ECO:0000313" key="14">
    <source>
        <dbReference type="EMBL" id="SPO27997.1"/>
    </source>
</evidence>
<dbReference type="FunFam" id="2.30.29.30:FF:000264">
    <property type="entry name" value="Potential exocyst complex component Exo84"/>
    <property type="match status" value="1"/>
</dbReference>
<comment type="similarity">
    <text evidence="2">Belongs to the EXO84 family.</text>
</comment>
<evidence type="ECO:0000256" key="11">
    <source>
        <dbReference type="ARBA" id="ARBA00071741"/>
    </source>
</evidence>
<organism evidence="14 15">
    <name type="scientific">Ustilago trichophora</name>
    <dbReference type="NCBI Taxonomy" id="86804"/>
    <lineage>
        <taxon>Eukaryota</taxon>
        <taxon>Fungi</taxon>
        <taxon>Dikarya</taxon>
        <taxon>Basidiomycota</taxon>
        <taxon>Ustilaginomycotina</taxon>
        <taxon>Ustilaginomycetes</taxon>
        <taxon>Ustilaginales</taxon>
        <taxon>Ustilaginaceae</taxon>
        <taxon>Ustilago</taxon>
    </lineage>
</organism>
<gene>
    <name evidence="14" type="ORF">UTRI_05140</name>
</gene>
<evidence type="ECO:0000256" key="10">
    <source>
        <dbReference type="ARBA" id="ARBA00065378"/>
    </source>
</evidence>
<dbReference type="AlphaFoldDB" id="A0A5C3EEB1"/>
<evidence type="ECO:0000256" key="12">
    <source>
        <dbReference type="SAM" id="MobiDB-lite"/>
    </source>
</evidence>
<comment type="subunit">
    <text evidence="10">Component of the exocyst complex.</text>
</comment>
<dbReference type="GO" id="GO:0030133">
    <property type="term" value="C:transport vesicle"/>
    <property type="evidence" value="ECO:0007669"/>
    <property type="project" value="UniProtKB-SubCell"/>
</dbReference>
<keyword evidence="7" id="KW-0175">Coiled coil</keyword>
<reference evidence="14 15" key="1">
    <citation type="submission" date="2018-03" db="EMBL/GenBank/DDBJ databases">
        <authorList>
            <person name="Guldener U."/>
        </authorList>
    </citation>
    <scope>NUCLEOTIDE SEQUENCE [LARGE SCALE GENOMIC DNA]</scope>
    <source>
        <strain evidence="14 15">NBRC100155</strain>
    </source>
</reference>
<dbReference type="Gene3D" id="1.20.58.1210">
    <property type="entry name" value="Exo84p, N-terminal helical domain"/>
    <property type="match status" value="1"/>
</dbReference>
<accession>A0A5C3EEB1</accession>
<keyword evidence="15" id="KW-1185">Reference proteome</keyword>
<dbReference type="GO" id="GO:0006887">
    <property type="term" value="P:exocytosis"/>
    <property type="evidence" value="ECO:0007669"/>
    <property type="project" value="UniProtKB-KW"/>
</dbReference>
<evidence type="ECO:0000259" key="13">
    <source>
        <dbReference type="Pfam" id="PF16528"/>
    </source>
</evidence>
<dbReference type="GO" id="GO:0006893">
    <property type="term" value="P:Golgi to plasma membrane transport"/>
    <property type="evidence" value="ECO:0007669"/>
    <property type="project" value="TreeGrafter"/>
</dbReference>
<dbReference type="Gene3D" id="1.20.58.1220">
    <property type="entry name" value="Exo84p, C-terminal helical domain"/>
    <property type="match status" value="1"/>
</dbReference>
<protein>
    <recommendedName>
        <fullName evidence="3">Exocyst complex component EXO84</fullName>
    </recommendedName>
    <alternativeName>
        <fullName evidence="11">Exocyst complex component exo84</fullName>
    </alternativeName>
</protein>
<dbReference type="SUPFAM" id="SSF50729">
    <property type="entry name" value="PH domain-like"/>
    <property type="match status" value="1"/>
</dbReference>
<dbReference type="InterPro" id="IPR042561">
    <property type="entry name" value="Exo84_C_1"/>
</dbReference>
<feature type="compositionally biased region" description="Basic and acidic residues" evidence="12">
    <location>
        <begin position="794"/>
        <end position="804"/>
    </location>
</feature>
<dbReference type="InterPro" id="IPR011993">
    <property type="entry name" value="PH-like_dom_sf"/>
</dbReference>
<evidence type="ECO:0000256" key="9">
    <source>
        <dbReference type="ARBA" id="ARBA00057052"/>
    </source>
</evidence>
<comment type="function">
    <text evidence="9">Involved in the secretory pathway as part of the exocyst complex which tethers secretory vesicles to the sites of exocytosis. Plays a role in both the assembly of the exocyst and the polarization of this complex to specific sites of the plasma membrane for exocytosis. Also involved in assembly of the spliceosome.</text>
</comment>
<name>A0A5C3EEB1_9BASI</name>